<dbReference type="InterPro" id="IPR020845">
    <property type="entry name" value="AMP-binding_CS"/>
</dbReference>
<proteinExistence type="inferred from homology"/>
<keyword evidence="3" id="KW-0547">Nucleotide-binding</keyword>
<dbReference type="InParanoid" id="A0A3N0VEC4"/>
<dbReference type="GO" id="GO:0005886">
    <property type="term" value="C:plasma membrane"/>
    <property type="evidence" value="ECO:0007669"/>
    <property type="project" value="TreeGrafter"/>
</dbReference>
<evidence type="ECO:0000313" key="7">
    <source>
        <dbReference type="Proteomes" id="UP000282106"/>
    </source>
</evidence>
<organism evidence="6 7">
    <name type="scientific">Stagnimonas aquatica</name>
    <dbReference type="NCBI Taxonomy" id="2689987"/>
    <lineage>
        <taxon>Bacteria</taxon>
        <taxon>Pseudomonadati</taxon>
        <taxon>Pseudomonadota</taxon>
        <taxon>Gammaproteobacteria</taxon>
        <taxon>Nevskiales</taxon>
        <taxon>Nevskiaceae</taxon>
        <taxon>Stagnimonas</taxon>
    </lineage>
</organism>
<evidence type="ECO:0000313" key="6">
    <source>
        <dbReference type="EMBL" id="ROH91025.1"/>
    </source>
</evidence>
<dbReference type="InterPro" id="IPR042099">
    <property type="entry name" value="ANL_N_sf"/>
</dbReference>
<evidence type="ECO:0000256" key="4">
    <source>
        <dbReference type="ARBA" id="ARBA00022840"/>
    </source>
</evidence>
<dbReference type="Proteomes" id="UP000282106">
    <property type="component" value="Unassembled WGS sequence"/>
</dbReference>
<dbReference type="GO" id="GO:0044539">
    <property type="term" value="P:long-chain fatty acid import into cell"/>
    <property type="evidence" value="ECO:0007669"/>
    <property type="project" value="TreeGrafter"/>
</dbReference>
<gene>
    <name evidence="6" type="ORF">ED208_08630</name>
</gene>
<dbReference type="EMBL" id="RJVO01000003">
    <property type="protein sequence ID" value="ROH91025.1"/>
    <property type="molecule type" value="Genomic_DNA"/>
</dbReference>
<comment type="similarity">
    <text evidence="1">Belongs to the ATP-dependent AMP-binding enzyme family.</text>
</comment>
<evidence type="ECO:0000256" key="3">
    <source>
        <dbReference type="ARBA" id="ARBA00022741"/>
    </source>
</evidence>
<dbReference type="InterPro" id="IPR045851">
    <property type="entry name" value="AMP-bd_C_sf"/>
</dbReference>
<dbReference type="InterPro" id="IPR000873">
    <property type="entry name" value="AMP-dep_synth/lig_dom"/>
</dbReference>
<dbReference type="SUPFAM" id="SSF56801">
    <property type="entry name" value="Acetyl-CoA synthetase-like"/>
    <property type="match status" value="1"/>
</dbReference>
<name>A0A3N0VEC4_9GAMM</name>
<dbReference type="PROSITE" id="PS00455">
    <property type="entry name" value="AMP_BINDING"/>
    <property type="match status" value="1"/>
</dbReference>
<dbReference type="AlphaFoldDB" id="A0A3N0VEC4"/>
<keyword evidence="2" id="KW-0436">Ligase</keyword>
<reference evidence="6 7" key="1">
    <citation type="submission" date="2018-10" db="EMBL/GenBank/DDBJ databases">
        <authorList>
            <person name="Chen W.-M."/>
        </authorList>
    </citation>
    <scope>NUCLEOTIDE SEQUENCE [LARGE SCALE GENOMIC DNA]</scope>
    <source>
        <strain evidence="6 7">THS-13</strain>
    </source>
</reference>
<keyword evidence="4" id="KW-0067">ATP-binding</keyword>
<dbReference type="PANTHER" id="PTHR43107">
    <property type="entry name" value="LONG-CHAIN FATTY ACID TRANSPORT PROTEIN"/>
    <property type="match status" value="1"/>
</dbReference>
<evidence type="ECO:0000256" key="2">
    <source>
        <dbReference type="ARBA" id="ARBA00022598"/>
    </source>
</evidence>
<dbReference type="FunFam" id="3.30.300.30:FF:000020">
    <property type="entry name" value="Long-chain fatty acid transporter"/>
    <property type="match status" value="1"/>
</dbReference>
<dbReference type="RefSeq" id="WP_123211480.1">
    <property type="nucleotide sequence ID" value="NZ_RJVO01000003.1"/>
</dbReference>
<dbReference type="Gene3D" id="3.40.50.12780">
    <property type="entry name" value="N-terminal domain of ligase-like"/>
    <property type="match status" value="1"/>
</dbReference>
<dbReference type="Pfam" id="PF00501">
    <property type="entry name" value="AMP-binding"/>
    <property type="match status" value="1"/>
</dbReference>
<evidence type="ECO:0000259" key="5">
    <source>
        <dbReference type="Pfam" id="PF00501"/>
    </source>
</evidence>
<accession>A0A3N0VEC4</accession>
<feature type="domain" description="AMP-dependent synthetase/ligase" evidence="5">
    <location>
        <begin position="48"/>
        <end position="362"/>
    </location>
</feature>
<dbReference type="NCBIfam" id="NF006134">
    <property type="entry name" value="PRK08279.1"/>
    <property type="match status" value="1"/>
</dbReference>
<dbReference type="Gene3D" id="3.30.300.30">
    <property type="match status" value="1"/>
</dbReference>
<dbReference type="GO" id="GO:0005524">
    <property type="term" value="F:ATP binding"/>
    <property type="evidence" value="ECO:0007669"/>
    <property type="project" value="UniProtKB-KW"/>
</dbReference>
<comment type="caution">
    <text evidence="6">The sequence shown here is derived from an EMBL/GenBank/DDBJ whole genome shotgun (WGS) entry which is preliminary data.</text>
</comment>
<dbReference type="GO" id="GO:0004467">
    <property type="term" value="F:long-chain fatty acid-CoA ligase activity"/>
    <property type="evidence" value="ECO:0007669"/>
    <property type="project" value="TreeGrafter"/>
</dbReference>
<keyword evidence="7" id="KW-1185">Reference proteome</keyword>
<protein>
    <submittedName>
        <fullName evidence="6">Long-chain-acyl-CoA synthetase</fullName>
    </submittedName>
</protein>
<dbReference type="PANTHER" id="PTHR43107:SF15">
    <property type="entry name" value="FATTY ACID TRANSPORT PROTEIN 3, ISOFORM A"/>
    <property type="match status" value="1"/>
</dbReference>
<dbReference type="GO" id="GO:0005324">
    <property type="term" value="F:long-chain fatty acid transmembrane transporter activity"/>
    <property type="evidence" value="ECO:0007669"/>
    <property type="project" value="TreeGrafter"/>
</dbReference>
<sequence>MSSDNRVRLIDIARGALASLGDTLTVNRGLLRLALANPEKPGSIGLLLQEQAERYPEHLALRFEERAWTYAGFNAWVNRIAQALKAQGLKPGEAAAILMDNRPETLACVAAVVKLGAIAGMLNPQQRGEVLAHSLKLTQAKLLIVGEECQEAILSTGLKPGNDGGRPWLWDGDSEAPAPWLNLRALSRNADDSNPPETAAVLQKQTAFYIFTSGTTGLPKASRMTHYRWLRGAAGLGQMALRLKPDDVFYCCLPLYHNNALTVSWGSVLLSGSCLVLARRFSASRFWDDIRRYDITAFCYIGELLRYLLLRPETASDREHRVRLIVGNGLRAELWDAFVARFNIHQISEFYGASESNAAFINGFGLAKTAGFCPLPFAIVEFDGETETPVRDRAGRMRRVARDGVGLLITEVGNKTPFDGYTDRKASEAKLLRDVFKPGDCWVNSGDLVRDQGWRHIQFVDRVGDTFRWKGENVATTEVEAAFEGFPGIEETVVYGVQLPNADGRAGMAALTGLGEINGAALARHLQSRLPAYAVPLFLRLRSAQETTSTFKFRKVDLKREGCDPALIQEPLYVLADTALGYQPLTASLYQRILDGQLRF</sequence>
<evidence type="ECO:0000256" key="1">
    <source>
        <dbReference type="ARBA" id="ARBA00006432"/>
    </source>
</evidence>